<feature type="region of interest" description="Disordered" evidence="1">
    <location>
        <begin position="1"/>
        <end position="69"/>
    </location>
</feature>
<accession>A0A250INJ2</accession>
<feature type="transmembrane region" description="Helical" evidence="2">
    <location>
        <begin position="68"/>
        <end position="88"/>
    </location>
</feature>
<dbReference type="AlphaFoldDB" id="A0A250INJ2"/>
<feature type="compositionally biased region" description="Basic residues" evidence="1">
    <location>
        <begin position="54"/>
        <end position="63"/>
    </location>
</feature>
<name>A0A250INJ2_9BACT</name>
<feature type="compositionally biased region" description="Pro residues" evidence="1">
    <location>
        <begin position="1"/>
        <end position="11"/>
    </location>
</feature>
<evidence type="ECO:0000313" key="4">
    <source>
        <dbReference type="Proteomes" id="UP000217289"/>
    </source>
</evidence>
<proteinExistence type="predicted"/>
<keyword evidence="2" id="KW-1133">Transmembrane helix</keyword>
<reference evidence="3 4" key="1">
    <citation type="submission" date="2017-06" db="EMBL/GenBank/DDBJ databases">
        <authorList>
            <person name="Kim H.J."/>
            <person name="Triplett B.A."/>
        </authorList>
    </citation>
    <scope>NUCLEOTIDE SEQUENCE [LARGE SCALE GENOMIC DNA]</scope>
    <source>
        <strain evidence="3 4">DSM 14713</strain>
    </source>
</reference>
<keyword evidence="2" id="KW-0472">Membrane</keyword>
<dbReference type="EMBL" id="CP022163">
    <property type="protein sequence ID" value="ATB32792.1"/>
    <property type="molecule type" value="Genomic_DNA"/>
</dbReference>
<evidence type="ECO:0000256" key="1">
    <source>
        <dbReference type="SAM" id="MobiDB-lite"/>
    </source>
</evidence>
<protein>
    <submittedName>
        <fullName evidence="3">Uncharacterized protein</fullName>
    </submittedName>
</protein>
<sequence length="89" mass="9802">MTAPAPESPEPVPDERPRLLINGEPVRPEDLNRALPESVQRRLDVKAAEAPRGTPRRGKRRRASSPSLNPWLLLGGLGLAALAVWRLLQ</sequence>
<dbReference type="KEGG" id="mbd:MEBOL_006281"/>
<feature type="compositionally biased region" description="Basic and acidic residues" evidence="1">
    <location>
        <begin position="39"/>
        <end position="49"/>
    </location>
</feature>
<keyword evidence="4" id="KW-1185">Reference proteome</keyword>
<dbReference type="RefSeq" id="WP_095980932.1">
    <property type="nucleotide sequence ID" value="NZ_CP022163.1"/>
</dbReference>
<gene>
    <name evidence="3" type="ORF">MEBOL_006281</name>
</gene>
<evidence type="ECO:0000256" key="2">
    <source>
        <dbReference type="SAM" id="Phobius"/>
    </source>
</evidence>
<evidence type="ECO:0000313" key="3">
    <source>
        <dbReference type="EMBL" id="ATB32792.1"/>
    </source>
</evidence>
<organism evidence="3 4">
    <name type="scientific">Melittangium boletus DSM 14713</name>
    <dbReference type="NCBI Taxonomy" id="1294270"/>
    <lineage>
        <taxon>Bacteria</taxon>
        <taxon>Pseudomonadati</taxon>
        <taxon>Myxococcota</taxon>
        <taxon>Myxococcia</taxon>
        <taxon>Myxococcales</taxon>
        <taxon>Cystobacterineae</taxon>
        <taxon>Archangiaceae</taxon>
        <taxon>Melittangium</taxon>
    </lineage>
</organism>
<keyword evidence="2" id="KW-0812">Transmembrane</keyword>
<dbReference type="OrthoDB" id="9997517at2"/>
<dbReference type="Proteomes" id="UP000217289">
    <property type="component" value="Chromosome"/>
</dbReference>